<dbReference type="GO" id="GO:0051018">
    <property type="term" value="F:protein kinase A binding"/>
    <property type="evidence" value="ECO:0007669"/>
    <property type="project" value="TreeGrafter"/>
</dbReference>
<evidence type="ECO:0000259" key="3">
    <source>
        <dbReference type="Pfam" id="PF05303"/>
    </source>
</evidence>
<feature type="domain" description="GSKIP" evidence="3">
    <location>
        <begin position="132"/>
        <end position="174"/>
    </location>
</feature>
<reference evidence="6" key="1">
    <citation type="submission" date="2017-02" db="UniProtKB">
        <authorList>
            <consortium name="WormBaseParasite"/>
        </authorList>
    </citation>
    <scope>IDENTIFICATION</scope>
</reference>
<dbReference type="InterPro" id="IPR037395">
    <property type="entry name" value="GSKIP"/>
</dbReference>
<dbReference type="PANTHER" id="PTHR12490:SF4">
    <property type="entry name" value="GSK3B-INTERACTING PROTEIN"/>
    <property type="match status" value="1"/>
</dbReference>
<feature type="region of interest" description="Disordered" evidence="2">
    <location>
        <begin position="55"/>
        <end position="78"/>
    </location>
</feature>
<dbReference type="Pfam" id="PF05303">
    <property type="entry name" value="GSKIP_dom"/>
    <property type="match status" value="2"/>
</dbReference>
<dbReference type="AlphaFoldDB" id="A0A0M3K7P8"/>
<dbReference type="EMBL" id="UYRR01033057">
    <property type="protein sequence ID" value="VDK57669.1"/>
    <property type="molecule type" value="Genomic_DNA"/>
</dbReference>
<reference evidence="4 5" key="2">
    <citation type="submission" date="2018-11" db="EMBL/GenBank/DDBJ databases">
        <authorList>
            <consortium name="Pathogen Informatics"/>
        </authorList>
    </citation>
    <scope>NUCLEOTIDE SEQUENCE [LARGE SCALE GENOMIC DNA]</scope>
</reference>
<dbReference type="GO" id="GO:0005737">
    <property type="term" value="C:cytoplasm"/>
    <property type="evidence" value="ECO:0007669"/>
    <property type="project" value="TreeGrafter"/>
</dbReference>
<evidence type="ECO:0000256" key="1">
    <source>
        <dbReference type="ARBA" id="ARBA00009571"/>
    </source>
</evidence>
<dbReference type="SUPFAM" id="SSF103107">
    <property type="entry name" value="Hypothetical protein c14orf129, hspc210"/>
    <property type="match status" value="1"/>
</dbReference>
<name>A0A0M3K7P8_ANISI</name>
<keyword evidence="5" id="KW-1185">Reference proteome</keyword>
<dbReference type="InterPro" id="IPR023231">
    <property type="entry name" value="GSKIP_dom_sf"/>
</dbReference>
<dbReference type="Gene3D" id="3.30.2280.10">
    <property type="entry name" value="Hypothetical protein (hspc210)"/>
    <property type="match status" value="1"/>
</dbReference>
<evidence type="ECO:0000313" key="5">
    <source>
        <dbReference type="Proteomes" id="UP000267096"/>
    </source>
</evidence>
<evidence type="ECO:0000313" key="4">
    <source>
        <dbReference type="EMBL" id="VDK57669.1"/>
    </source>
</evidence>
<dbReference type="InterPro" id="IPR007967">
    <property type="entry name" value="GSKIP_dom"/>
</dbReference>
<sequence>MSRASSPSPFTPPSSPSASCQCIPNVLSFHGRPLTGTPSANFLADTLGVSPLYRQQDRSRGHSRAHSPAPGGHSEPFLYPPSLTPHLITEHLSAVYNTLGTPLSLEEIGRANRKRHAERGGLVDVKEGGPLELEAIAAVHELASEVRSISVSEMLPRTADLIFVNVKTVEERQCWHKEQLRFRSVSERLIEFFSITDQPFTLELTMKGWRVASIQWDSMNGDYTKVDLHTKYYENARALLEVISPAHAQYFNTCLSEKLSQLGQNQEEDISGGTNSPRDDEGLVFNFGS</sequence>
<protein>
    <submittedName>
        <fullName evidence="6">GSK3-beta interaction protein (inferred by orthology to a human protein)</fullName>
    </submittedName>
</protein>
<evidence type="ECO:0000256" key="2">
    <source>
        <dbReference type="SAM" id="MobiDB-lite"/>
    </source>
</evidence>
<dbReference type="PANTHER" id="PTHR12490">
    <property type="entry name" value="GSK3B-INTERACTING PROTEIN"/>
    <property type="match status" value="1"/>
</dbReference>
<gene>
    <name evidence="4" type="ORF">ASIM_LOCUS16396</name>
</gene>
<dbReference type="WBParaSite" id="ASIM_0001698901-mRNA-1">
    <property type="protein sequence ID" value="ASIM_0001698901-mRNA-1"/>
    <property type="gene ID" value="ASIM_0001698901"/>
</dbReference>
<feature type="region of interest" description="Disordered" evidence="2">
    <location>
        <begin position="265"/>
        <end position="289"/>
    </location>
</feature>
<proteinExistence type="inferred from homology"/>
<dbReference type="GO" id="GO:0060828">
    <property type="term" value="P:regulation of canonical Wnt signaling pathway"/>
    <property type="evidence" value="ECO:0007669"/>
    <property type="project" value="InterPro"/>
</dbReference>
<feature type="domain" description="GSKIP" evidence="3">
    <location>
        <begin position="198"/>
        <end position="262"/>
    </location>
</feature>
<dbReference type="GO" id="GO:0019207">
    <property type="term" value="F:kinase regulator activity"/>
    <property type="evidence" value="ECO:0007669"/>
    <property type="project" value="TreeGrafter"/>
</dbReference>
<dbReference type="Proteomes" id="UP000267096">
    <property type="component" value="Unassembled WGS sequence"/>
</dbReference>
<comment type="similarity">
    <text evidence="1">Belongs to the GSKIP family.</text>
</comment>
<accession>A0A0M3K7P8</accession>
<organism evidence="6">
    <name type="scientific">Anisakis simplex</name>
    <name type="common">Herring worm</name>
    <dbReference type="NCBI Taxonomy" id="6269"/>
    <lineage>
        <taxon>Eukaryota</taxon>
        <taxon>Metazoa</taxon>
        <taxon>Ecdysozoa</taxon>
        <taxon>Nematoda</taxon>
        <taxon>Chromadorea</taxon>
        <taxon>Rhabditida</taxon>
        <taxon>Spirurina</taxon>
        <taxon>Ascaridomorpha</taxon>
        <taxon>Ascaridoidea</taxon>
        <taxon>Anisakidae</taxon>
        <taxon>Anisakis</taxon>
        <taxon>Anisakis simplex complex</taxon>
    </lineage>
</organism>
<evidence type="ECO:0000313" key="6">
    <source>
        <dbReference type="WBParaSite" id="ASIM_0001698901-mRNA-1"/>
    </source>
</evidence>
<dbReference type="OrthoDB" id="5804279at2759"/>